<feature type="region of interest" description="Disordered" evidence="1">
    <location>
        <begin position="57"/>
        <end position="87"/>
    </location>
</feature>
<dbReference type="EMBL" id="CP028858">
    <property type="protein sequence ID" value="AWB26387.1"/>
    <property type="molecule type" value="Genomic_DNA"/>
</dbReference>
<gene>
    <name evidence="2" type="ORF">HARCEL1_00950</name>
</gene>
<reference evidence="2 3" key="1">
    <citation type="submission" date="2018-04" db="EMBL/GenBank/DDBJ databases">
        <title>Halococcoides cellulosivorans gen. nov., sp. nov., an extremely halophilic cellulose-utilizing haloarchaeon from hypersaline lakes.</title>
        <authorList>
            <person name="Sorokin D.Y."/>
            <person name="Toshchakov S.V."/>
            <person name="Samarov N.I."/>
            <person name="Korzhenkov A."/>
            <person name="Kublanov I.V."/>
        </authorList>
    </citation>
    <scope>NUCLEOTIDE SEQUENCE [LARGE SCALE GENOMIC DNA]</scope>
    <source>
        <strain evidence="2 3">HArcel1</strain>
    </source>
</reference>
<dbReference type="KEGG" id="harc:HARCEL1_00950"/>
<protein>
    <submittedName>
        <fullName evidence="2">Uncharacterized protein</fullName>
    </submittedName>
</protein>
<dbReference type="Proteomes" id="UP000244727">
    <property type="component" value="Chromosome"/>
</dbReference>
<proteinExistence type="predicted"/>
<feature type="region of interest" description="Disordered" evidence="1">
    <location>
        <begin position="1"/>
        <end position="42"/>
    </location>
</feature>
<organism evidence="2 3">
    <name type="scientific">Halococcoides cellulosivorans</name>
    <dbReference type="NCBI Taxonomy" id="1679096"/>
    <lineage>
        <taxon>Archaea</taxon>
        <taxon>Methanobacteriati</taxon>
        <taxon>Methanobacteriota</taxon>
        <taxon>Stenosarchaea group</taxon>
        <taxon>Halobacteria</taxon>
        <taxon>Halobacteriales</taxon>
        <taxon>Haloarculaceae</taxon>
        <taxon>Halococcoides</taxon>
    </lineage>
</organism>
<evidence type="ECO:0000256" key="1">
    <source>
        <dbReference type="SAM" id="MobiDB-lite"/>
    </source>
</evidence>
<accession>A0A2R4WXX1</accession>
<keyword evidence="3" id="KW-1185">Reference proteome</keyword>
<sequence length="87" mass="9687">MGSDNVRERAESGLSARRSVCLSTRRSGDAVPVPPERRDRPQHACARHFEAIRTARRSRGPVVATRIDTRSTTADRNPYGRQEENGA</sequence>
<feature type="compositionally biased region" description="Basic and acidic residues" evidence="1">
    <location>
        <begin position="1"/>
        <end position="11"/>
    </location>
</feature>
<dbReference type="AlphaFoldDB" id="A0A2R4WXX1"/>
<evidence type="ECO:0000313" key="3">
    <source>
        <dbReference type="Proteomes" id="UP000244727"/>
    </source>
</evidence>
<name>A0A2R4WXX1_9EURY</name>
<evidence type="ECO:0000313" key="2">
    <source>
        <dbReference type="EMBL" id="AWB26387.1"/>
    </source>
</evidence>